<dbReference type="GO" id="GO:0034057">
    <property type="term" value="F:RNA strand-exchange activity"/>
    <property type="evidence" value="ECO:0007669"/>
    <property type="project" value="InterPro"/>
</dbReference>
<dbReference type="Proteomes" id="UP000515811">
    <property type="component" value="Chromosome"/>
</dbReference>
<dbReference type="KEGG" id="drg:H9K76_00265"/>
<evidence type="ECO:0000313" key="6">
    <source>
        <dbReference type="EMBL" id="QNN59366.1"/>
    </source>
</evidence>
<feature type="compositionally biased region" description="Low complexity" evidence="4">
    <location>
        <begin position="11"/>
        <end position="50"/>
    </location>
</feature>
<evidence type="ECO:0000259" key="5">
    <source>
        <dbReference type="SMART" id="SM00945"/>
    </source>
</evidence>
<evidence type="ECO:0000256" key="1">
    <source>
        <dbReference type="ARBA" id="ARBA00022490"/>
    </source>
</evidence>
<dbReference type="InterPro" id="IPR023529">
    <property type="entry name" value="ProQ"/>
</dbReference>
<dbReference type="SMART" id="SM00945">
    <property type="entry name" value="ProQ"/>
    <property type="match status" value="1"/>
</dbReference>
<evidence type="ECO:0000313" key="7">
    <source>
        <dbReference type="Proteomes" id="UP000515811"/>
    </source>
</evidence>
<gene>
    <name evidence="6" type="ORF">H9K76_00265</name>
</gene>
<keyword evidence="3" id="KW-0143">Chaperone</keyword>
<dbReference type="GO" id="GO:0005829">
    <property type="term" value="C:cytosol"/>
    <property type="evidence" value="ECO:0007669"/>
    <property type="project" value="TreeGrafter"/>
</dbReference>
<dbReference type="GO" id="GO:0033592">
    <property type="term" value="F:RNA strand annealing activity"/>
    <property type="evidence" value="ECO:0007669"/>
    <property type="project" value="InterPro"/>
</dbReference>
<dbReference type="AlphaFoldDB" id="A0A7G9RUU1"/>
<dbReference type="InterPro" id="IPR016103">
    <property type="entry name" value="ProQ/FinO"/>
</dbReference>
<evidence type="ECO:0000256" key="3">
    <source>
        <dbReference type="ARBA" id="ARBA00023186"/>
    </source>
</evidence>
<proteinExistence type="predicted"/>
<dbReference type="SUPFAM" id="SSF48657">
    <property type="entry name" value="FinO-like"/>
    <property type="match status" value="1"/>
</dbReference>
<accession>A0A7G9RUU1</accession>
<dbReference type="GO" id="GO:0010608">
    <property type="term" value="P:post-transcriptional regulation of gene expression"/>
    <property type="evidence" value="ECO:0007669"/>
    <property type="project" value="InterPro"/>
</dbReference>
<dbReference type="Pfam" id="PF04352">
    <property type="entry name" value="ProQ"/>
    <property type="match status" value="1"/>
</dbReference>
<keyword evidence="1" id="KW-0963">Cytoplasm</keyword>
<protein>
    <submittedName>
        <fullName evidence="6">Fertility inhibition FinO</fullName>
    </submittedName>
</protein>
<organism evidence="6 7">
    <name type="scientific">Diaphorobacter ruginosibacter</name>
    <dbReference type="NCBI Taxonomy" id="1715720"/>
    <lineage>
        <taxon>Bacteria</taxon>
        <taxon>Pseudomonadati</taxon>
        <taxon>Pseudomonadota</taxon>
        <taxon>Betaproteobacteria</taxon>
        <taxon>Burkholderiales</taxon>
        <taxon>Comamonadaceae</taxon>
        <taxon>Diaphorobacter</taxon>
    </lineage>
</organism>
<feature type="region of interest" description="Disordered" evidence="4">
    <location>
        <begin position="1"/>
        <end position="100"/>
    </location>
</feature>
<dbReference type="PANTHER" id="PTHR38106:SF1">
    <property type="entry name" value="RNA CHAPERONE PROQ"/>
    <property type="match status" value="1"/>
</dbReference>
<name>A0A7G9RUU1_9BURK</name>
<keyword evidence="2" id="KW-0694">RNA-binding</keyword>
<evidence type="ECO:0000256" key="4">
    <source>
        <dbReference type="SAM" id="MobiDB-lite"/>
    </source>
</evidence>
<reference evidence="6 7" key="1">
    <citation type="submission" date="2020-08" db="EMBL/GenBank/DDBJ databases">
        <title>Genome sequence of Diaphorobacter ruginosibacter DSM 27467T.</title>
        <authorList>
            <person name="Hyun D.-W."/>
            <person name="Bae J.-W."/>
        </authorList>
    </citation>
    <scope>NUCLEOTIDE SEQUENCE [LARGE SCALE GENOMIC DNA]</scope>
    <source>
        <strain evidence="6 7">DSM 27467</strain>
    </source>
</reference>
<keyword evidence="7" id="KW-1185">Reference proteome</keyword>
<evidence type="ECO:0000256" key="2">
    <source>
        <dbReference type="ARBA" id="ARBA00022884"/>
    </source>
</evidence>
<sequence>MNSPVTEAKNPAAPAPEQAAPVAQQAVAPQQADATQTPQSETAPAEGAKAGRNRRRRGGAGRREGQREGQAAVARTPGDAPAAQGKATHPGNPGTAQPRRQNPALQQLQGLYPQLFGEQPRPLKRGIFQDLEAAHPGVFTPADLKLALSIHTRSSRYLQAVSQGQPRHDLQGKVVEQMAPEHVFHALVEVFRRRKPRDGEDLTQKLRRRMEIAFESSGMTREAYLELVRGRDDATNALLDEALAEVSARVAKDEAILRAYEASGAASVDAFADMYGMQARTVAQQLERARRLRG</sequence>
<dbReference type="Gene3D" id="1.10.1710.10">
    <property type="entry name" value="ProQ/FinO domain"/>
    <property type="match status" value="1"/>
</dbReference>
<dbReference type="InterPro" id="IPR036442">
    <property type="entry name" value="ProQ/FinO_sf"/>
</dbReference>
<feature type="compositionally biased region" description="Basic residues" evidence="4">
    <location>
        <begin position="51"/>
        <end position="60"/>
    </location>
</feature>
<feature type="domain" description="ProQ/FinO" evidence="5">
    <location>
        <begin position="97"/>
        <end position="206"/>
    </location>
</feature>
<dbReference type="PANTHER" id="PTHR38106">
    <property type="entry name" value="RNA CHAPERONE PROQ"/>
    <property type="match status" value="1"/>
</dbReference>
<dbReference type="EMBL" id="CP060714">
    <property type="protein sequence ID" value="QNN59366.1"/>
    <property type="molecule type" value="Genomic_DNA"/>
</dbReference>